<dbReference type="AlphaFoldDB" id="A0A5F8AVP2"/>
<dbReference type="PANTHER" id="PTHR46254:SF7">
    <property type="entry name" value="PI4-KINASE N-TERMINAL DOMAIN-CONTAINING PROTEIN"/>
    <property type="match status" value="1"/>
</dbReference>
<dbReference type="Proteomes" id="UP000006718">
    <property type="component" value="Chromosome 3"/>
</dbReference>
<evidence type="ECO:0000313" key="2">
    <source>
        <dbReference type="Proteomes" id="UP000006718"/>
    </source>
</evidence>
<dbReference type="PANTHER" id="PTHR46254">
    <property type="entry name" value="PROTEIN GVQW1-RELATED"/>
    <property type="match status" value="1"/>
</dbReference>
<keyword evidence="2" id="KW-1185">Reference proteome</keyword>
<reference evidence="2" key="1">
    <citation type="journal article" date="2007" name="Science">
        <title>Evolutionary and biomedical insights from the rhesus macaque genome.</title>
        <authorList>
            <person name="Gibbs R.A."/>
            <person name="Rogers J."/>
            <person name="Katze M.G."/>
            <person name="Bumgarner R."/>
            <person name="Weinstock G.M."/>
            <person name="Mardis E.R."/>
            <person name="Remington K.A."/>
            <person name="Strausberg R.L."/>
            <person name="Venter J.C."/>
            <person name="Wilson R.K."/>
            <person name="Batzer M.A."/>
            <person name="Bustamante C.D."/>
            <person name="Eichler E.E."/>
            <person name="Hahn M.W."/>
            <person name="Hardison R.C."/>
            <person name="Makova K.D."/>
            <person name="Miller W."/>
            <person name="Milosavljevic A."/>
            <person name="Palermo R.E."/>
            <person name="Siepel A."/>
            <person name="Sikela J.M."/>
            <person name="Attaway T."/>
            <person name="Bell S."/>
            <person name="Bernard K.E."/>
            <person name="Buhay C.J."/>
            <person name="Chandrabose M.N."/>
            <person name="Dao M."/>
            <person name="Davis C."/>
            <person name="Delehaunty K.D."/>
            <person name="Ding Y."/>
            <person name="Dinh H.H."/>
            <person name="Dugan-Rocha S."/>
            <person name="Fulton L.A."/>
            <person name="Gabisi R.A."/>
            <person name="Garner T.T."/>
            <person name="Godfrey J."/>
            <person name="Hawes A.C."/>
            <person name="Hernandez J."/>
            <person name="Hines S."/>
            <person name="Holder M."/>
            <person name="Hume J."/>
            <person name="Jhangiani S.N."/>
            <person name="Joshi V."/>
            <person name="Khan Z.M."/>
            <person name="Kirkness E.F."/>
            <person name="Cree A."/>
            <person name="Fowler R.G."/>
            <person name="Lee S."/>
            <person name="Lewis L.R."/>
            <person name="Li Z."/>
            <person name="Liu Y.-S."/>
            <person name="Moore S.M."/>
            <person name="Muzny D."/>
            <person name="Nazareth L.V."/>
            <person name="Ngo D.N."/>
            <person name="Okwuonu G.O."/>
            <person name="Pai G."/>
            <person name="Parker D."/>
            <person name="Paul H.A."/>
            <person name="Pfannkoch C."/>
            <person name="Pohl C.S."/>
            <person name="Rogers Y.-H.C."/>
            <person name="Ruiz S.J."/>
            <person name="Sabo A."/>
            <person name="Santibanez J."/>
            <person name="Schneider B.W."/>
            <person name="Smith S.M."/>
            <person name="Sodergren E."/>
            <person name="Svatek A.F."/>
            <person name="Utterback T.R."/>
            <person name="Vattathil S."/>
            <person name="Warren W."/>
            <person name="White C.S."/>
            <person name="Chinwalla A.T."/>
            <person name="Feng Y."/>
            <person name="Halpern A.L."/>
            <person name="Hillier L.W."/>
            <person name="Huang X."/>
            <person name="Minx P."/>
            <person name="Nelson J.O."/>
            <person name="Pepin K.H."/>
            <person name="Qin X."/>
            <person name="Sutton G.G."/>
            <person name="Venter E."/>
            <person name="Walenz B.P."/>
            <person name="Wallis J.W."/>
            <person name="Worley K.C."/>
            <person name="Yang S.-P."/>
            <person name="Jones S.M."/>
            <person name="Marra M.A."/>
            <person name="Rocchi M."/>
            <person name="Schein J.E."/>
            <person name="Baertsch R."/>
            <person name="Clarke L."/>
            <person name="Csuros M."/>
            <person name="Glasscock J."/>
            <person name="Harris R.A."/>
            <person name="Havlak P."/>
            <person name="Jackson A.R."/>
            <person name="Jiang H."/>
            <person name="Liu Y."/>
            <person name="Messina D.N."/>
            <person name="Shen Y."/>
            <person name="Song H.X.-Z."/>
            <person name="Wylie T."/>
            <person name="Zhang L."/>
            <person name="Birney E."/>
            <person name="Han K."/>
            <person name="Konkel M.K."/>
            <person name="Lee J."/>
            <person name="Smit A.F.A."/>
            <person name="Ullmer B."/>
            <person name="Wang H."/>
            <person name="Xing J."/>
            <person name="Burhans R."/>
            <person name="Cheng Z."/>
            <person name="Karro J.E."/>
            <person name="Ma J."/>
            <person name="Raney B."/>
            <person name="She X."/>
            <person name="Cox M.J."/>
            <person name="Demuth J.P."/>
            <person name="Dumas L.J."/>
            <person name="Han S.-G."/>
            <person name="Hopkins J."/>
            <person name="Karimpour-Fard A."/>
            <person name="Kim Y.H."/>
            <person name="Pollack J.R."/>
            <person name="Vinar T."/>
            <person name="Addo-Quaye C."/>
            <person name="Degenhardt J."/>
            <person name="Denby A."/>
            <person name="Hubisz M.J."/>
            <person name="Indap A."/>
            <person name="Kosiol C."/>
            <person name="Lahn B.T."/>
            <person name="Lawson H.A."/>
            <person name="Marklein A."/>
            <person name="Nielsen R."/>
            <person name="Vallender E.J."/>
            <person name="Clark A.G."/>
            <person name="Ferguson B."/>
            <person name="Hernandez R.D."/>
            <person name="Hirani K."/>
            <person name="Kehrer-Sawatzki H."/>
            <person name="Kolb J."/>
            <person name="Patil S."/>
            <person name="Pu L.-L."/>
            <person name="Ren Y."/>
            <person name="Smith D.G."/>
            <person name="Wheeler D.A."/>
            <person name="Schenck I."/>
            <person name="Ball E.V."/>
            <person name="Chen R."/>
            <person name="Cooper D.N."/>
            <person name="Giardine B."/>
            <person name="Hsu F."/>
            <person name="Kent W.J."/>
            <person name="Lesk A."/>
            <person name="Nelson D.L."/>
            <person name="O'brien W.E."/>
            <person name="Pruefer K."/>
            <person name="Stenson P.D."/>
            <person name="Wallace J.C."/>
            <person name="Ke H."/>
            <person name="Liu X.-M."/>
            <person name="Wang P."/>
            <person name="Xiang A.P."/>
            <person name="Yang F."/>
            <person name="Barber G.P."/>
            <person name="Haussler D."/>
            <person name="Karolchik D."/>
            <person name="Kern A.D."/>
            <person name="Kuhn R.M."/>
            <person name="Smith K.E."/>
            <person name="Zwieg A.S."/>
        </authorList>
    </citation>
    <scope>NUCLEOTIDE SEQUENCE [LARGE SCALE GENOMIC DNA]</scope>
    <source>
        <strain evidence="2">17573</strain>
    </source>
</reference>
<name>A0A5F8AVP2_MACMU</name>
<dbReference type="GeneTree" id="ENSGT00940000174433"/>
<sequence>MGFCHVDQAGLKLLTSGDLPALASQSARITGMSHHARPGHFWFFVCFLFCLFFETESCSVTQARVQWHDLSSLQLPPPRFKRFSCLSLLSNWDCRCPPPHPANFCVFNRDRVLPCWPEWS</sequence>
<dbReference type="Ensembl" id="ENSMMUT00000098138.1">
    <property type="protein sequence ID" value="ENSMMUP00000081146.1"/>
    <property type="gene ID" value="ENSMMUG00000052530.1"/>
</dbReference>
<protein>
    <submittedName>
        <fullName evidence="1">Uncharacterized protein</fullName>
    </submittedName>
</protein>
<proteinExistence type="predicted"/>
<reference evidence="1" key="2">
    <citation type="submission" date="2019-01" db="EMBL/GenBank/DDBJ databases">
        <authorList>
            <person name="Graves T."/>
            <person name="Eichler E.E."/>
            <person name="Wilson R.K."/>
        </authorList>
    </citation>
    <scope>NUCLEOTIDE SEQUENCE [LARGE SCALE GENOMIC DNA]</scope>
    <source>
        <strain evidence="1">17573</strain>
    </source>
</reference>
<reference evidence="1" key="4">
    <citation type="submission" date="2025-09" db="UniProtKB">
        <authorList>
            <consortium name="Ensembl"/>
        </authorList>
    </citation>
    <scope>IDENTIFICATION</scope>
    <source>
        <strain evidence="1">17573</strain>
    </source>
</reference>
<accession>A0A5F8AVP2</accession>
<evidence type="ECO:0000313" key="1">
    <source>
        <dbReference type="Ensembl" id="ENSMMUP00000081146.1"/>
    </source>
</evidence>
<dbReference type="Bgee" id="ENSMMUG00000052530">
    <property type="expression patterns" value="Expressed in primary visual cortex and 21 other cell types or tissues"/>
</dbReference>
<dbReference type="VEuPathDB" id="HostDB:ENSMMUG00000052530"/>
<dbReference type="InParanoid" id="A0A5F8AVP2"/>
<reference evidence="1" key="3">
    <citation type="submission" date="2025-08" db="UniProtKB">
        <authorList>
            <consortium name="Ensembl"/>
        </authorList>
    </citation>
    <scope>IDENTIFICATION</scope>
    <source>
        <strain evidence="1">17573</strain>
    </source>
</reference>
<organism evidence="1 2">
    <name type="scientific">Macaca mulatta</name>
    <name type="common">Rhesus macaque</name>
    <dbReference type="NCBI Taxonomy" id="9544"/>
    <lineage>
        <taxon>Eukaryota</taxon>
        <taxon>Metazoa</taxon>
        <taxon>Chordata</taxon>
        <taxon>Craniata</taxon>
        <taxon>Vertebrata</taxon>
        <taxon>Euteleostomi</taxon>
        <taxon>Mammalia</taxon>
        <taxon>Eutheria</taxon>
        <taxon>Euarchontoglires</taxon>
        <taxon>Primates</taxon>
        <taxon>Haplorrhini</taxon>
        <taxon>Catarrhini</taxon>
        <taxon>Cercopithecidae</taxon>
        <taxon>Cercopithecinae</taxon>
        <taxon>Macaca</taxon>
    </lineage>
</organism>
<dbReference type="PRINTS" id="PR02045">
    <property type="entry name" value="F138DOMAIN"/>
</dbReference>